<dbReference type="Proteomes" id="UP000285023">
    <property type="component" value="Unassembled WGS sequence"/>
</dbReference>
<evidence type="ECO:0000256" key="1">
    <source>
        <dbReference type="ARBA" id="ARBA00012528"/>
    </source>
</evidence>
<keyword evidence="5" id="KW-1185">Reference proteome</keyword>
<comment type="catalytic activity">
    <reaction evidence="2">
        <text>2 GTP = 3',3'-c-di-GMP + 2 diphosphate</text>
        <dbReference type="Rhea" id="RHEA:24898"/>
        <dbReference type="ChEBI" id="CHEBI:33019"/>
        <dbReference type="ChEBI" id="CHEBI:37565"/>
        <dbReference type="ChEBI" id="CHEBI:58805"/>
        <dbReference type="EC" id="2.7.7.65"/>
    </reaction>
</comment>
<dbReference type="SUPFAM" id="SSF55073">
    <property type="entry name" value="Nucleotide cyclase"/>
    <property type="match status" value="1"/>
</dbReference>
<evidence type="ECO:0000313" key="5">
    <source>
        <dbReference type="Proteomes" id="UP000285023"/>
    </source>
</evidence>
<dbReference type="EC" id="2.7.7.65" evidence="1"/>
<organism evidence="4 5">
    <name type="scientific">Sphingomonas edaphi</name>
    <dbReference type="NCBI Taxonomy" id="2315689"/>
    <lineage>
        <taxon>Bacteria</taxon>
        <taxon>Pseudomonadati</taxon>
        <taxon>Pseudomonadota</taxon>
        <taxon>Alphaproteobacteria</taxon>
        <taxon>Sphingomonadales</taxon>
        <taxon>Sphingomonadaceae</taxon>
        <taxon>Sphingomonas</taxon>
    </lineage>
</organism>
<dbReference type="AlphaFoldDB" id="A0A418PY54"/>
<name>A0A418PY54_9SPHN</name>
<gene>
    <name evidence="4" type="ORF">D3M59_11805</name>
</gene>
<dbReference type="GO" id="GO:0052621">
    <property type="term" value="F:diguanylate cyclase activity"/>
    <property type="evidence" value="ECO:0007669"/>
    <property type="project" value="UniProtKB-EC"/>
</dbReference>
<sequence length="194" mass="21106">MNMHDVSLETSDPAAMLEEIVRLRGEVVRLESKVEELDRLAHRDPLVPLANRRGMLRELETMIARHDRHGSPAAVLFVDLDDLKVLNDSFGHGGGDAALMQVANKLLEGTRANDCVARLGGDEFCVLLDHADEASALETAERLVDRIASEDFLFEGLPMPLSVAIGVTLIQPGDTPATVLARADKAMYRVKAAA</sequence>
<dbReference type="Gene3D" id="3.30.70.270">
    <property type="match status" value="1"/>
</dbReference>
<dbReference type="InterPro" id="IPR000160">
    <property type="entry name" value="GGDEF_dom"/>
</dbReference>
<comment type="caution">
    <text evidence="4">The sequence shown here is derived from an EMBL/GenBank/DDBJ whole genome shotgun (WGS) entry which is preliminary data.</text>
</comment>
<evidence type="ECO:0000259" key="3">
    <source>
        <dbReference type="PROSITE" id="PS50887"/>
    </source>
</evidence>
<dbReference type="PROSITE" id="PS50887">
    <property type="entry name" value="GGDEF"/>
    <property type="match status" value="1"/>
</dbReference>
<dbReference type="InterPro" id="IPR050469">
    <property type="entry name" value="Diguanylate_Cyclase"/>
</dbReference>
<dbReference type="Pfam" id="PF00990">
    <property type="entry name" value="GGDEF"/>
    <property type="match status" value="1"/>
</dbReference>
<dbReference type="InterPro" id="IPR029787">
    <property type="entry name" value="Nucleotide_cyclase"/>
</dbReference>
<dbReference type="PANTHER" id="PTHR45138:SF9">
    <property type="entry name" value="DIGUANYLATE CYCLASE DGCM-RELATED"/>
    <property type="match status" value="1"/>
</dbReference>
<dbReference type="SMART" id="SM00267">
    <property type="entry name" value="GGDEF"/>
    <property type="match status" value="1"/>
</dbReference>
<evidence type="ECO:0000256" key="2">
    <source>
        <dbReference type="ARBA" id="ARBA00034247"/>
    </source>
</evidence>
<proteinExistence type="predicted"/>
<dbReference type="EMBL" id="QXTF01000005">
    <property type="protein sequence ID" value="RIX26864.1"/>
    <property type="molecule type" value="Genomic_DNA"/>
</dbReference>
<dbReference type="NCBIfam" id="TIGR00254">
    <property type="entry name" value="GGDEF"/>
    <property type="match status" value="1"/>
</dbReference>
<dbReference type="PANTHER" id="PTHR45138">
    <property type="entry name" value="REGULATORY COMPONENTS OF SENSORY TRANSDUCTION SYSTEM"/>
    <property type="match status" value="1"/>
</dbReference>
<dbReference type="InterPro" id="IPR043128">
    <property type="entry name" value="Rev_trsase/Diguanyl_cyclase"/>
</dbReference>
<protein>
    <recommendedName>
        <fullName evidence="1">diguanylate cyclase</fullName>
        <ecNumber evidence="1">2.7.7.65</ecNumber>
    </recommendedName>
</protein>
<dbReference type="CDD" id="cd01949">
    <property type="entry name" value="GGDEF"/>
    <property type="match status" value="1"/>
</dbReference>
<accession>A0A418PY54</accession>
<evidence type="ECO:0000313" key="4">
    <source>
        <dbReference type="EMBL" id="RIX26864.1"/>
    </source>
</evidence>
<feature type="domain" description="GGDEF" evidence="3">
    <location>
        <begin position="71"/>
        <end position="194"/>
    </location>
</feature>
<reference evidence="4 5" key="1">
    <citation type="submission" date="2018-09" db="EMBL/GenBank/DDBJ databases">
        <title>Sphingomonas sp. DAC4.</title>
        <authorList>
            <person name="Seo T."/>
        </authorList>
    </citation>
    <scope>NUCLEOTIDE SEQUENCE [LARGE SCALE GENOMIC DNA]</scope>
    <source>
        <strain evidence="4 5">DAC4</strain>
    </source>
</reference>